<comment type="caution">
    <text evidence="2">The sequence shown here is derived from an EMBL/GenBank/DDBJ whole genome shotgun (WGS) entry which is preliminary data.</text>
</comment>
<feature type="signal peptide" evidence="1">
    <location>
        <begin position="1"/>
        <end position="26"/>
    </location>
</feature>
<protein>
    <submittedName>
        <fullName evidence="2">Uncharacterized protein</fullName>
    </submittedName>
</protein>
<keyword evidence="3" id="KW-1185">Reference proteome</keyword>
<dbReference type="Proteomes" id="UP001642360">
    <property type="component" value="Unassembled WGS sequence"/>
</dbReference>
<dbReference type="AlphaFoldDB" id="A0ABC8SZU8"/>
<dbReference type="Gene3D" id="1.20.120.1910">
    <property type="entry name" value="Cysteine-tRNA ligase, C-terminal anti-codon recognition domain"/>
    <property type="match status" value="1"/>
</dbReference>
<reference evidence="2 3" key="1">
    <citation type="submission" date="2024-02" db="EMBL/GenBank/DDBJ databases">
        <authorList>
            <person name="Vignale AGUSTIN F."/>
            <person name="Sosa J E."/>
            <person name="Modenutti C."/>
        </authorList>
    </citation>
    <scope>NUCLEOTIDE SEQUENCE [LARGE SCALE GENOMIC DNA]</scope>
</reference>
<dbReference type="SUPFAM" id="SSF47323">
    <property type="entry name" value="Anticodon-binding domain of a subclass of class I aminoacyl-tRNA synthetases"/>
    <property type="match status" value="1"/>
</dbReference>
<feature type="chain" id="PRO_5044794665" evidence="1">
    <location>
        <begin position="27"/>
        <end position="200"/>
    </location>
</feature>
<proteinExistence type="predicted"/>
<evidence type="ECO:0000313" key="2">
    <source>
        <dbReference type="EMBL" id="CAK9162719.1"/>
    </source>
</evidence>
<gene>
    <name evidence="2" type="ORF">ILEXP_LOCUS31665</name>
</gene>
<dbReference type="InterPro" id="IPR009080">
    <property type="entry name" value="tRNAsynth_Ia_anticodon-bd"/>
</dbReference>
<keyword evidence="1" id="KW-0732">Signal</keyword>
<name>A0ABC8SZU8_9AQUA</name>
<accession>A0ABC8SZU8</accession>
<organism evidence="2 3">
    <name type="scientific">Ilex paraguariensis</name>
    <name type="common">yerba mate</name>
    <dbReference type="NCBI Taxonomy" id="185542"/>
    <lineage>
        <taxon>Eukaryota</taxon>
        <taxon>Viridiplantae</taxon>
        <taxon>Streptophyta</taxon>
        <taxon>Embryophyta</taxon>
        <taxon>Tracheophyta</taxon>
        <taxon>Spermatophyta</taxon>
        <taxon>Magnoliopsida</taxon>
        <taxon>eudicotyledons</taxon>
        <taxon>Gunneridae</taxon>
        <taxon>Pentapetalae</taxon>
        <taxon>asterids</taxon>
        <taxon>campanulids</taxon>
        <taxon>Aquifoliales</taxon>
        <taxon>Aquifoliaceae</taxon>
        <taxon>Ilex</taxon>
    </lineage>
</organism>
<dbReference type="EMBL" id="CAUOFW020003946">
    <property type="protein sequence ID" value="CAK9162719.1"/>
    <property type="molecule type" value="Genomic_DNA"/>
</dbReference>
<evidence type="ECO:0000313" key="3">
    <source>
        <dbReference type="Proteomes" id="UP001642360"/>
    </source>
</evidence>
<evidence type="ECO:0000256" key="1">
    <source>
        <dbReference type="SAM" id="SignalP"/>
    </source>
</evidence>
<sequence>MMGGCDALFCINVVMGWLSSLPNGAARPLTRKTNGQLVSCVVHDVSCCGSAHRIEDNRSFCWIDDLSSSFFTLQKFEDALLPFPEGTELDGKIVHVTSATRQCITKLHNFFETCMSDDLHTPTTVDAAVTKALRLMNHLLNLLKSLTELEKEVREVLNVLGLLSSSTYSEVLWQLIDKALKRAKLTEDDVSHLIEERAGK</sequence>